<dbReference type="RefSeq" id="WP_015237342.1">
    <property type="nucleotide sequence ID" value="NC_019793.1"/>
</dbReference>
<evidence type="ECO:0000313" key="3">
    <source>
        <dbReference type="Proteomes" id="UP000010467"/>
    </source>
</evidence>
<keyword evidence="1" id="KW-0812">Transmembrane</keyword>
<evidence type="ECO:0000313" key="2">
    <source>
        <dbReference type="EMBL" id="AFZ69046.1"/>
    </source>
</evidence>
<dbReference type="KEGG" id="dpd:Deipe_3618"/>
<gene>
    <name evidence="2" type="ordered locus">Deipe_3618</name>
</gene>
<keyword evidence="3" id="KW-1185">Reference proteome</keyword>
<dbReference type="HOGENOM" id="CLU_2011516_0_0_0"/>
<proteinExistence type="predicted"/>
<reference evidence="3" key="1">
    <citation type="submission" date="2012-03" db="EMBL/GenBank/DDBJ databases">
        <title>Complete sequence of chromosome of Deinococcus peraridilitoris DSM 19664.</title>
        <authorList>
            <person name="Lucas S."/>
            <person name="Copeland A."/>
            <person name="Lapidus A."/>
            <person name="Glavina del Rio T."/>
            <person name="Dalin E."/>
            <person name="Tice H."/>
            <person name="Bruce D."/>
            <person name="Goodwin L."/>
            <person name="Pitluck S."/>
            <person name="Peters L."/>
            <person name="Mikhailova N."/>
            <person name="Lu M."/>
            <person name="Kyrpides N."/>
            <person name="Mavromatis K."/>
            <person name="Ivanova N."/>
            <person name="Brettin T."/>
            <person name="Detter J.C."/>
            <person name="Han C."/>
            <person name="Larimer F."/>
            <person name="Land M."/>
            <person name="Hauser L."/>
            <person name="Markowitz V."/>
            <person name="Cheng J.-F."/>
            <person name="Hugenholtz P."/>
            <person name="Woyke T."/>
            <person name="Wu D."/>
            <person name="Pukall R."/>
            <person name="Steenblock K."/>
            <person name="Brambilla E."/>
            <person name="Klenk H.-P."/>
            <person name="Eisen J.A."/>
        </authorList>
    </citation>
    <scope>NUCLEOTIDE SEQUENCE [LARGE SCALE GENOMIC DNA]</scope>
    <source>
        <strain evidence="3">DSM 19664 / LMG 22246 / CIP 109416 / KR-200</strain>
    </source>
</reference>
<organism evidence="2 3">
    <name type="scientific">Deinococcus peraridilitoris (strain DSM 19664 / LMG 22246 / CIP 109416 / KR-200)</name>
    <dbReference type="NCBI Taxonomy" id="937777"/>
    <lineage>
        <taxon>Bacteria</taxon>
        <taxon>Thermotogati</taxon>
        <taxon>Deinococcota</taxon>
        <taxon>Deinococci</taxon>
        <taxon>Deinococcales</taxon>
        <taxon>Deinococcaceae</taxon>
        <taxon>Deinococcus</taxon>
    </lineage>
</organism>
<feature type="transmembrane region" description="Helical" evidence="1">
    <location>
        <begin position="16"/>
        <end position="34"/>
    </location>
</feature>
<dbReference type="AlphaFoldDB" id="L0A598"/>
<dbReference type="OrthoDB" id="72795at2"/>
<evidence type="ECO:0000256" key="1">
    <source>
        <dbReference type="SAM" id="Phobius"/>
    </source>
</evidence>
<dbReference type="PATRIC" id="fig|937777.3.peg.3630"/>
<dbReference type="STRING" id="937777.Deipe_3618"/>
<feature type="transmembrane region" description="Helical" evidence="1">
    <location>
        <begin position="46"/>
        <end position="63"/>
    </location>
</feature>
<keyword evidence="1" id="KW-1133">Transmembrane helix</keyword>
<protein>
    <submittedName>
        <fullName evidence="2">Uncharacterized protein</fullName>
    </submittedName>
</protein>
<name>L0A598_DEIPD</name>
<dbReference type="Proteomes" id="UP000010467">
    <property type="component" value="Chromosome"/>
</dbReference>
<feature type="transmembrane region" description="Helical" evidence="1">
    <location>
        <begin position="75"/>
        <end position="100"/>
    </location>
</feature>
<keyword evidence="1" id="KW-0472">Membrane</keyword>
<sequence>MQPSFASPGVLPVVRFWLGLNLVLFALYLFAPLVAPGSAVLTPRGILESFALTAAGLALGRAYGRYWPLPARPGFVSVIRMLLLAIPAVGLSVAIGLLLLPQAAPLSLALSAFLGAQLRRRNF</sequence>
<dbReference type="EMBL" id="CP003382">
    <property type="protein sequence ID" value="AFZ69046.1"/>
    <property type="molecule type" value="Genomic_DNA"/>
</dbReference>
<accession>L0A598</accession>